<sequence>MNDNINNTENKNEKSKETATQDQTFTLEYVLKKIDTIRMDTEHIHEAINTIGKMQNNESVNGGFGDQAKAEAVAAAVQSRETTNQQLLKLYEKMYDDLKPQPQSPFKEKALAMAMTAMDNGCFDEFSSLLDTLRHS</sequence>
<dbReference type="EMBL" id="VSSQ01114969">
    <property type="protein sequence ID" value="MPN50616.1"/>
    <property type="molecule type" value="Genomic_DNA"/>
</dbReference>
<accession>A0A645IHZ9</accession>
<reference evidence="2" key="1">
    <citation type="submission" date="2019-08" db="EMBL/GenBank/DDBJ databases">
        <authorList>
            <person name="Kucharzyk K."/>
            <person name="Murdoch R.W."/>
            <person name="Higgins S."/>
            <person name="Loffler F."/>
        </authorList>
    </citation>
    <scope>NUCLEOTIDE SEQUENCE</scope>
</reference>
<organism evidence="2">
    <name type="scientific">bioreactor metagenome</name>
    <dbReference type="NCBI Taxonomy" id="1076179"/>
    <lineage>
        <taxon>unclassified sequences</taxon>
        <taxon>metagenomes</taxon>
        <taxon>ecological metagenomes</taxon>
    </lineage>
</organism>
<dbReference type="AlphaFoldDB" id="A0A645IHZ9"/>
<comment type="caution">
    <text evidence="2">The sequence shown here is derived from an EMBL/GenBank/DDBJ whole genome shotgun (WGS) entry which is preliminary data.</text>
</comment>
<feature type="region of interest" description="Disordered" evidence="1">
    <location>
        <begin position="1"/>
        <end position="20"/>
    </location>
</feature>
<evidence type="ECO:0000256" key="1">
    <source>
        <dbReference type="SAM" id="MobiDB-lite"/>
    </source>
</evidence>
<protein>
    <submittedName>
        <fullName evidence="2">Uncharacterized protein</fullName>
    </submittedName>
</protein>
<gene>
    <name evidence="2" type="ORF">SDC9_198247</name>
</gene>
<proteinExistence type="predicted"/>
<feature type="compositionally biased region" description="Basic and acidic residues" evidence="1">
    <location>
        <begin position="10"/>
        <end position="19"/>
    </location>
</feature>
<name>A0A645IHZ9_9ZZZZ</name>
<evidence type="ECO:0000313" key="2">
    <source>
        <dbReference type="EMBL" id="MPN50616.1"/>
    </source>
</evidence>